<dbReference type="Proteomes" id="UP000077266">
    <property type="component" value="Unassembled WGS sequence"/>
</dbReference>
<sequence length="269" mass="28311">MFQTTTFVLALSALAFASPVPQSAEVNLEKRGCPSSLYSKPNTGVIDTIYRVALSRGVNSKVMLAMFETAAVESNYNNLSCGDQDSVGVFQQRPSQNWGSVGQILNIEYSTNKFLDGAISMDKKHPDYSAGKLAQSVQISEYPTRYDEQESRARSILAQAKARNGGGGQTSGNGGAINVGTNPNKGNTGSSKPKPSKGSSSSSASKPKNLAKGTVSSGCKKYHTVKKGDVCGKLAKNGGISLSKFYSLNKGVHSGSCNNLQIGQAYCVA</sequence>
<organism evidence="7 8">
    <name type="scientific">Exidia glandulosa HHB12029</name>
    <dbReference type="NCBI Taxonomy" id="1314781"/>
    <lineage>
        <taxon>Eukaryota</taxon>
        <taxon>Fungi</taxon>
        <taxon>Dikarya</taxon>
        <taxon>Basidiomycota</taxon>
        <taxon>Agaricomycotina</taxon>
        <taxon>Agaricomycetes</taxon>
        <taxon>Auriculariales</taxon>
        <taxon>Exidiaceae</taxon>
        <taxon>Exidia</taxon>
    </lineage>
</organism>
<dbReference type="InterPro" id="IPR018392">
    <property type="entry name" value="LysM"/>
</dbReference>
<dbReference type="GO" id="GO:0008061">
    <property type="term" value="F:chitin binding"/>
    <property type="evidence" value="ECO:0007669"/>
    <property type="project" value="UniProtKB-KW"/>
</dbReference>
<dbReference type="CDD" id="cd00118">
    <property type="entry name" value="LysM"/>
    <property type="match status" value="1"/>
</dbReference>
<keyword evidence="1" id="KW-0147">Chitin-binding</keyword>
<dbReference type="InParanoid" id="A0A165NIG8"/>
<evidence type="ECO:0000313" key="7">
    <source>
        <dbReference type="EMBL" id="KZW00795.1"/>
    </source>
</evidence>
<dbReference type="EMBL" id="KV425898">
    <property type="protein sequence ID" value="KZW00795.1"/>
    <property type="molecule type" value="Genomic_DNA"/>
</dbReference>
<dbReference type="PANTHER" id="PTHR34997:SF2">
    <property type="entry name" value="LYSM DOMAIN-CONTAINING PROTEIN-RELATED"/>
    <property type="match status" value="1"/>
</dbReference>
<dbReference type="SUPFAM" id="SSF54106">
    <property type="entry name" value="LysM domain"/>
    <property type="match status" value="1"/>
</dbReference>
<accession>A0A165NIG8</accession>
<dbReference type="InterPro" id="IPR052210">
    <property type="entry name" value="LysM1-like"/>
</dbReference>
<dbReference type="Gene3D" id="3.10.350.10">
    <property type="entry name" value="LysM domain"/>
    <property type="match status" value="1"/>
</dbReference>
<reference evidence="7 8" key="1">
    <citation type="journal article" date="2016" name="Mol. Biol. Evol.">
        <title>Comparative Genomics of Early-Diverging Mushroom-Forming Fungi Provides Insights into the Origins of Lignocellulose Decay Capabilities.</title>
        <authorList>
            <person name="Nagy L.G."/>
            <person name="Riley R."/>
            <person name="Tritt A."/>
            <person name="Adam C."/>
            <person name="Daum C."/>
            <person name="Floudas D."/>
            <person name="Sun H."/>
            <person name="Yadav J.S."/>
            <person name="Pangilinan J."/>
            <person name="Larsson K.H."/>
            <person name="Matsuura K."/>
            <person name="Barry K."/>
            <person name="Labutti K."/>
            <person name="Kuo R."/>
            <person name="Ohm R.A."/>
            <person name="Bhattacharya S.S."/>
            <person name="Shirouzu T."/>
            <person name="Yoshinaga Y."/>
            <person name="Martin F.M."/>
            <person name="Grigoriev I.V."/>
            <person name="Hibbett D.S."/>
        </authorList>
    </citation>
    <scope>NUCLEOTIDE SEQUENCE [LARGE SCALE GENOMIC DNA]</scope>
    <source>
        <strain evidence="7 8">HHB12029</strain>
    </source>
</reference>
<dbReference type="SMART" id="SM00257">
    <property type="entry name" value="LysM"/>
    <property type="match status" value="1"/>
</dbReference>
<dbReference type="PROSITE" id="PS51782">
    <property type="entry name" value="LYSM"/>
    <property type="match status" value="1"/>
</dbReference>
<feature type="chain" id="PRO_5007863267" description="LysM domain-containing protein" evidence="5">
    <location>
        <begin position="18"/>
        <end position="269"/>
    </location>
</feature>
<protein>
    <recommendedName>
        <fullName evidence="6">LysM domain-containing protein</fullName>
    </recommendedName>
</protein>
<dbReference type="Pfam" id="PF01476">
    <property type="entry name" value="LysM"/>
    <property type="match status" value="1"/>
</dbReference>
<feature type="region of interest" description="Disordered" evidence="4">
    <location>
        <begin position="161"/>
        <end position="216"/>
    </location>
</feature>
<feature type="compositionally biased region" description="Gly residues" evidence="4">
    <location>
        <begin position="164"/>
        <end position="177"/>
    </location>
</feature>
<keyword evidence="2 5" id="KW-0732">Signal</keyword>
<gene>
    <name evidence="7" type="ORF">EXIGLDRAFT_720411</name>
</gene>
<dbReference type="InterPro" id="IPR036779">
    <property type="entry name" value="LysM_dom_sf"/>
</dbReference>
<evidence type="ECO:0000256" key="4">
    <source>
        <dbReference type="SAM" id="MobiDB-lite"/>
    </source>
</evidence>
<dbReference type="PANTHER" id="PTHR34997">
    <property type="entry name" value="AM15"/>
    <property type="match status" value="1"/>
</dbReference>
<evidence type="ECO:0000256" key="3">
    <source>
        <dbReference type="ARBA" id="ARBA00023026"/>
    </source>
</evidence>
<dbReference type="OrthoDB" id="5985073at2759"/>
<name>A0A165NIG8_EXIGL</name>
<evidence type="ECO:0000259" key="6">
    <source>
        <dbReference type="PROSITE" id="PS51782"/>
    </source>
</evidence>
<proteinExistence type="predicted"/>
<keyword evidence="8" id="KW-1185">Reference proteome</keyword>
<dbReference type="AlphaFoldDB" id="A0A165NIG8"/>
<feature type="domain" description="LysM" evidence="6">
    <location>
        <begin position="221"/>
        <end position="268"/>
    </location>
</feature>
<evidence type="ECO:0000256" key="1">
    <source>
        <dbReference type="ARBA" id="ARBA00022669"/>
    </source>
</evidence>
<feature type="signal peptide" evidence="5">
    <location>
        <begin position="1"/>
        <end position="17"/>
    </location>
</feature>
<feature type="compositionally biased region" description="Polar residues" evidence="4">
    <location>
        <begin position="179"/>
        <end position="188"/>
    </location>
</feature>
<evidence type="ECO:0000256" key="5">
    <source>
        <dbReference type="SAM" id="SignalP"/>
    </source>
</evidence>
<evidence type="ECO:0000313" key="8">
    <source>
        <dbReference type="Proteomes" id="UP000077266"/>
    </source>
</evidence>
<feature type="compositionally biased region" description="Low complexity" evidence="4">
    <location>
        <begin position="189"/>
        <end position="208"/>
    </location>
</feature>
<keyword evidence="3" id="KW-0843">Virulence</keyword>
<evidence type="ECO:0000256" key="2">
    <source>
        <dbReference type="ARBA" id="ARBA00022729"/>
    </source>
</evidence>